<dbReference type="SMART" id="SM00507">
    <property type="entry name" value="HNHc"/>
    <property type="match status" value="1"/>
</dbReference>
<evidence type="ECO:0000259" key="1">
    <source>
        <dbReference type="SMART" id="SM00507"/>
    </source>
</evidence>
<dbReference type="InterPro" id="IPR003615">
    <property type="entry name" value="HNH_nuc"/>
</dbReference>
<dbReference type="OrthoDB" id="9802901at2"/>
<protein>
    <submittedName>
        <fullName evidence="2">HNH endonuclease</fullName>
    </submittedName>
</protein>
<dbReference type="Gene3D" id="1.10.30.50">
    <property type="match status" value="1"/>
</dbReference>
<proteinExistence type="predicted"/>
<name>A0A1G5PDH7_9PSED</name>
<dbReference type="GO" id="GO:0003676">
    <property type="term" value="F:nucleic acid binding"/>
    <property type="evidence" value="ECO:0007669"/>
    <property type="project" value="InterPro"/>
</dbReference>
<dbReference type="RefSeq" id="WP_074584827.1">
    <property type="nucleotide sequence ID" value="NZ_FMWB01000015.1"/>
</dbReference>
<dbReference type="Pfam" id="PF01844">
    <property type="entry name" value="HNH"/>
    <property type="match status" value="1"/>
</dbReference>
<organism evidence="2">
    <name type="scientific">Pseudomonas oryzihabitans</name>
    <dbReference type="NCBI Taxonomy" id="47885"/>
    <lineage>
        <taxon>Bacteria</taxon>
        <taxon>Pseudomonadati</taxon>
        <taxon>Pseudomonadota</taxon>
        <taxon>Gammaproteobacteria</taxon>
        <taxon>Pseudomonadales</taxon>
        <taxon>Pseudomonadaceae</taxon>
        <taxon>Pseudomonas</taxon>
    </lineage>
</organism>
<dbReference type="EMBL" id="FMWB01000015">
    <property type="protein sequence ID" value="SCZ47605.1"/>
    <property type="molecule type" value="Genomic_DNA"/>
</dbReference>
<feature type="domain" description="HNH nuclease" evidence="1">
    <location>
        <begin position="101"/>
        <end position="153"/>
    </location>
</feature>
<dbReference type="Proteomes" id="UP000183046">
    <property type="component" value="Unassembled WGS sequence"/>
</dbReference>
<keyword evidence="2" id="KW-0255">Endonuclease</keyword>
<sequence length="197" mass="22304">MTYFVKMTPPPLQASAAPAAPANEERIVRVFDPMGIQYSSTSWQRAEELVLAKRAYWAPGSGEEEIVTLHLTYVPFMVVTQIDSDQNQVRETKSARSRRHNISTLRKRDGDLCFYCLKEMAREEMTREHLLASHAGGSDRNENLVLAHARCNEAVGHLSIAEKVRARERNFARILLTAGPDITQRLLQQLKIMPVDS</sequence>
<dbReference type="AlphaFoldDB" id="A0A1G5PDH7"/>
<dbReference type="GO" id="GO:0008270">
    <property type="term" value="F:zinc ion binding"/>
    <property type="evidence" value="ECO:0007669"/>
    <property type="project" value="InterPro"/>
</dbReference>
<comment type="caution">
    <text evidence="2">The sequence shown here is derived from an EMBL/GenBank/DDBJ whole genome shotgun (WGS) entry which is preliminary data.</text>
</comment>
<dbReference type="InterPro" id="IPR002711">
    <property type="entry name" value="HNH"/>
</dbReference>
<gene>
    <name evidence="2" type="ORF">SAMN05216279_1152</name>
</gene>
<evidence type="ECO:0000313" key="2">
    <source>
        <dbReference type="EMBL" id="SCZ47605.1"/>
    </source>
</evidence>
<dbReference type="PANTHER" id="PTHR33877">
    <property type="entry name" value="SLL1193 PROTEIN"/>
    <property type="match status" value="1"/>
</dbReference>
<dbReference type="CDD" id="cd00085">
    <property type="entry name" value="HNHc"/>
    <property type="match status" value="1"/>
</dbReference>
<dbReference type="PANTHER" id="PTHR33877:SF1">
    <property type="entry name" value="TYPE IV METHYL-DIRECTED RESTRICTION ENZYME ECOKMCRA"/>
    <property type="match status" value="1"/>
</dbReference>
<dbReference type="GO" id="GO:0004519">
    <property type="term" value="F:endonuclease activity"/>
    <property type="evidence" value="ECO:0007669"/>
    <property type="project" value="UniProtKB-KW"/>
</dbReference>
<keyword evidence="2" id="KW-0540">Nuclease</keyword>
<accession>A0A1G5PDH7</accession>
<keyword evidence="2" id="KW-0378">Hydrolase</keyword>
<dbReference type="InterPro" id="IPR052892">
    <property type="entry name" value="NA-targeting_endonuclease"/>
</dbReference>
<reference evidence="2" key="1">
    <citation type="submission" date="2016-10" db="EMBL/GenBank/DDBJ databases">
        <authorList>
            <person name="Varghese N."/>
            <person name="Submissions S."/>
        </authorList>
    </citation>
    <scope>NUCLEOTIDE SEQUENCE</scope>
    <source>
        <strain evidence="2">DSM 15758</strain>
    </source>
</reference>